<name>W0RSP7_9BACT</name>
<feature type="domain" description="UspA" evidence="2">
    <location>
        <begin position="173"/>
        <end position="311"/>
    </location>
</feature>
<dbReference type="SUPFAM" id="SSF52402">
    <property type="entry name" value="Adenine nucleotide alpha hydrolases-like"/>
    <property type="match status" value="2"/>
</dbReference>
<comment type="similarity">
    <text evidence="1">Belongs to the universal stress protein A family.</text>
</comment>
<dbReference type="EMBL" id="CP007129">
    <property type="protein sequence ID" value="AHG92608.1"/>
    <property type="molecule type" value="Genomic_DNA"/>
</dbReference>
<keyword evidence="4" id="KW-1185">Reference proteome</keyword>
<feature type="domain" description="UspA" evidence="2">
    <location>
        <begin position="31"/>
        <end position="162"/>
    </location>
</feature>
<dbReference type="Pfam" id="PF00582">
    <property type="entry name" value="Usp"/>
    <property type="match status" value="2"/>
</dbReference>
<accession>W0RSP7</accession>
<dbReference type="PANTHER" id="PTHR46268">
    <property type="entry name" value="STRESS RESPONSE PROTEIN NHAX"/>
    <property type="match status" value="1"/>
</dbReference>
<sequence length="347" mass="35728">MSATVSPVDSSASCAVHPTAPPFTPPSALPVLVATDGRAAAASALLVARRLAERLGGAPEVLDVLEPFPVYVDAPVACMEALEAERAAATHEVLRDQIDAVVAAPWPAEVTFGVPAETIARVADERRAALVVLGIGRHRLVDRLFGSETALQVLRSGDRPVVAAGPDADGVIRHAVAAVDFSAASVRAAAIAAQLVVPGGTLSLVHVRSRPEPRRPRAAEQVPATGADELLRRLAFGLRFGTVGDDDCCYARGRRDVTIGTAVLVGDPAAEVLDYAERAGVDLVAVGTHGPGLVERLLVGSVAADVVRLTSVRLPAGSVLCCPEPASAWPPGPGNSAAFRRDPAPSV</sequence>
<dbReference type="RefSeq" id="WP_025413940.1">
    <property type="nucleotide sequence ID" value="NZ_CP007129.1"/>
</dbReference>
<protein>
    <submittedName>
        <fullName evidence="3">UspA domain-containing protein</fullName>
    </submittedName>
</protein>
<dbReference type="AlphaFoldDB" id="W0RSP7"/>
<dbReference type="CDD" id="cd00293">
    <property type="entry name" value="USP-like"/>
    <property type="match status" value="2"/>
</dbReference>
<reference evidence="3 4" key="1">
    <citation type="journal article" date="2014" name="Genome Announc.">
        <title>Genome Sequence and Methylome of Soil Bacterium Gemmatirosa kalamazoonensis KBS708T, a Member of the Rarely Cultivated Gemmatimonadetes Phylum.</title>
        <authorList>
            <person name="Debruyn J.M."/>
            <person name="Radosevich M."/>
            <person name="Wommack K.E."/>
            <person name="Polson S.W."/>
            <person name="Hauser L.J."/>
            <person name="Fawaz M.N."/>
            <person name="Korlach J."/>
            <person name="Tsai Y.C."/>
        </authorList>
    </citation>
    <scope>NUCLEOTIDE SEQUENCE [LARGE SCALE GENOMIC DNA]</scope>
    <source>
        <strain evidence="3 4">KBS708</strain>
        <plasmid evidence="4">Plasmid 1</plasmid>
    </source>
</reference>
<dbReference type="PANTHER" id="PTHR46268:SF6">
    <property type="entry name" value="UNIVERSAL STRESS PROTEIN UP12"/>
    <property type="match status" value="1"/>
</dbReference>
<dbReference type="OrthoDB" id="9792500at2"/>
<evidence type="ECO:0000256" key="1">
    <source>
        <dbReference type="ARBA" id="ARBA00008791"/>
    </source>
</evidence>
<dbReference type="Proteomes" id="UP000019151">
    <property type="component" value="Plasmid 1"/>
</dbReference>
<dbReference type="HOGENOM" id="CLU_798673_0_0_0"/>
<geneLocation type="plasmid" evidence="3 4">
    <name>1</name>
</geneLocation>
<dbReference type="InterPro" id="IPR014729">
    <property type="entry name" value="Rossmann-like_a/b/a_fold"/>
</dbReference>
<keyword evidence="3" id="KW-0614">Plasmid</keyword>
<dbReference type="KEGG" id="gba:J421_5073"/>
<dbReference type="PRINTS" id="PR01438">
    <property type="entry name" value="UNVRSLSTRESS"/>
</dbReference>
<proteinExistence type="inferred from homology"/>
<dbReference type="InParanoid" id="W0RSP7"/>
<evidence type="ECO:0000259" key="2">
    <source>
        <dbReference type="Pfam" id="PF00582"/>
    </source>
</evidence>
<dbReference type="Gene3D" id="3.40.50.620">
    <property type="entry name" value="HUPs"/>
    <property type="match status" value="2"/>
</dbReference>
<dbReference type="InterPro" id="IPR006016">
    <property type="entry name" value="UspA"/>
</dbReference>
<organism evidence="3 4">
    <name type="scientific">Gemmatirosa kalamazoonensis</name>
    <dbReference type="NCBI Taxonomy" id="861299"/>
    <lineage>
        <taxon>Bacteria</taxon>
        <taxon>Pseudomonadati</taxon>
        <taxon>Gemmatimonadota</taxon>
        <taxon>Gemmatimonadia</taxon>
        <taxon>Gemmatimonadales</taxon>
        <taxon>Gemmatimonadaceae</taxon>
        <taxon>Gemmatirosa</taxon>
    </lineage>
</organism>
<evidence type="ECO:0000313" key="4">
    <source>
        <dbReference type="Proteomes" id="UP000019151"/>
    </source>
</evidence>
<dbReference type="InterPro" id="IPR006015">
    <property type="entry name" value="Universal_stress_UspA"/>
</dbReference>
<gene>
    <name evidence="3" type="ORF">J421_5073</name>
</gene>
<evidence type="ECO:0000313" key="3">
    <source>
        <dbReference type="EMBL" id="AHG92608.1"/>
    </source>
</evidence>